<evidence type="ECO:0000313" key="7">
    <source>
        <dbReference type="EMBL" id="GFH59705.1"/>
    </source>
</evidence>
<organism evidence="7 8">
    <name type="scientific">Chaetoceros tenuissimus</name>
    <dbReference type="NCBI Taxonomy" id="426638"/>
    <lineage>
        <taxon>Eukaryota</taxon>
        <taxon>Sar</taxon>
        <taxon>Stramenopiles</taxon>
        <taxon>Ochrophyta</taxon>
        <taxon>Bacillariophyta</taxon>
        <taxon>Coscinodiscophyceae</taxon>
        <taxon>Chaetocerotophycidae</taxon>
        <taxon>Chaetocerotales</taxon>
        <taxon>Chaetocerotaceae</taxon>
        <taxon>Chaetoceros</taxon>
    </lineage>
</organism>
<dbReference type="Gene3D" id="6.10.140.2220">
    <property type="match status" value="1"/>
</dbReference>
<evidence type="ECO:0000313" key="8">
    <source>
        <dbReference type="Proteomes" id="UP001054902"/>
    </source>
</evidence>
<sequence>MGKKSKRRGGNRNLPNQVQRKRVVEGNSNELEKFLRIERNVLALIDEGVDLAESYLYSAANCKYSKALSIIESEKEMLLQNHFEFYHRAYALQYINTMMLYCTERRFEEMIDLYTKAPFEYEDEEAAVTVAIAVRTLDYNLALMVTGKLDASQAALALHKFTFTKEGISMIKGIWQPYIFEFCRLKKWDEALDLNNRVGNDLDSCTQVCNSHFIRVMIYVERYRVEALKRPRTQRNKMSVSLYKYLSIEMYNAMKNMNVSPHSYYMYLLYLQWLYLNRNGTSTSEAVIKGHRKLRGKSSSNTHVKFCYKCREETLISESTLLCNSCQENELSRMLGKSLAHYVDKILPIHVTSNSCSCCLAKLPEESTLVCSGCRVACFCSLDHQRTSWKKDTRGLGIGHKMLCPLLKAHRKYKDAKRIQKDNVKEYLLRFDRECEIFFSKTLGLEDLCFSKEFVDQNDEGYIGLITKSFTNAV</sequence>
<evidence type="ECO:0000256" key="1">
    <source>
        <dbReference type="ARBA" id="ARBA00022723"/>
    </source>
</evidence>
<feature type="region of interest" description="Disordered" evidence="5">
    <location>
        <begin position="1"/>
        <end position="20"/>
    </location>
</feature>
<evidence type="ECO:0000259" key="6">
    <source>
        <dbReference type="PROSITE" id="PS50865"/>
    </source>
</evidence>
<keyword evidence="8" id="KW-1185">Reference proteome</keyword>
<keyword evidence="2 4" id="KW-0863">Zinc-finger</keyword>
<dbReference type="InterPro" id="IPR002893">
    <property type="entry name" value="Znf_MYND"/>
</dbReference>
<feature type="compositionally biased region" description="Basic residues" evidence="5">
    <location>
        <begin position="1"/>
        <end position="10"/>
    </location>
</feature>
<dbReference type="AlphaFoldDB" id="A0AAD3HDK7"/>
<protein>
    <recommendedName>
        <fullName evidence="6">MYND-type domain-containing protein</fullName>
    </recommendedName>
</protein>
<dbReference type="SUPFAM" id="SSF144232">
    <property type="entry name" value="HIT/MYND zinc finger-like"/>
    <property type="match status" value="1"/>
</dbReference>
<accession>A0AAD3HDK7</accession>
<evidence type="ECO:0000256" key="2">
    <source>
        <dbReference type="ARBA" id="ARBA00022771"/>
    </source>
</evidence>
<name>A0AAD3HDK7_9STRA</name>
<proteinExistence type="predicted"/>
<keyword evidence="1" id="KW-0479">Metal-binding</keyword>
<dbReference type="Proteomes" id="UP001054902">
    <property type="component" value="Unassembled WGS sequence"/>
</dbReference>
<dbReference type="EMBL" id="BLLK01000069">
    <property type="protein sequence ID" value="GFH59705.1"/>
    <property type="molecule type" value="Genomic_DNA"/>
</dbReference>
<evidence type="ECO:0000256" key="4">
    <source>
        <dbReference type="PROSITE-ProRule" id="PRU00134"/>
    </source>
</evidence>
<dbReference type="PROSITE" id="PS50865">
    <property type="entry name" value="ZF_MYND_2"/>
    <property type="match status" value="1"/>
</dbReference>
<evidence type="ECO:0000256" key="3">
    <source>
        <dbReference type="ARBA" id="ARBA00022833"/>
    </source>
</evidence>
<evidence type="ECO:0000256" key="5">
    <source>
        <dbReference type="SAM" id="MobiDB-lite"/>
    </source>
</evidence>
<reference evidence="7 8" key="1">
    <citation type="journal article" date="2021" name="Sci. Rep.">
        <title>The genome of the diatom Chaetoceros tenuissimus carries an ancient integrated fragment of an extant virus.</title>
        <authorList>
            <person name="Hongo Y."/>
            <person name="Kimura K."/>
            <person name="Takaki Y."/>
            <person name="Yoshida Y."/>
            <person name="Baba S."/>
            <person name="Kobayashi G."/>
            <person name="Nagasaki K."/>
            <person name="Hano T."/>
            <person name="Tomaru Y."/>
        </authorList>
    </citation>
    <scope>NUCLEOTIDE SEQUENCE [LARGE SCALE GENOMIC DNA]</scope>
    <source>
        <strain evidence="7 8">NIES-3715</strain>
    </source>
</reference>
<dbReference type="GO" id="GO:0008270">
    <property type="term" value="F:zinc ion binding"/>
    <property type="evidence" value="ECO:0007669"/>
    <property type="project" value="UniProtKB-KW"/>
</dbReference>
<feature type="domain" description="MYND-type" evidence="6">
    <location>
        <begin position="356"/>
        <end position="404"/>
    </location>
</feature>
<keyword evidence="3" id="KW-0862">Zinc</keyword>
<gene>
    <name evidence="7" type="ORF">CTEN210_16181</name>
</gene>
<comment type="caution">
    <text evidence="7">The sequence shown here is derived from an EMBL/GenBank/DDBJ whole genome shotgun (WGS) entry which is preliminary data.</text>
</comment>